<evidence type="ECO:0000256" key="5">
    <source>
        <dbReference type="ARBA" id="ARBA00023002"/>
    </source>
</evidence>
<reference evidence="7 8" key="1">
    <citation type="submission" date="2017-08" db="EMBL/GenBank/DDBJ databases">
        <title>Infants hospitalized years apart are colonized by the same room-sourced microbial strains.</title>
        <authorList>
            <person name="Brooks B."/>
            <person name="Olm M.R."/>
            <person name="Firek B.A."/>
            <person name="Baker R."/>
            <person name="Thomas B.C."/>
            <person name="Morowitz M.J."/>
            <person name="Banfield J.F."/>
        </authorList>
    </citation>
    <scope>NUCLEOTIDE SEQUENCE [LARGE SCALE GENOMIC DNA]</scope>
    <source>
        <strain evidence="7">S2_012_000_R2_81</strain>
    </source>
</reference>
<dbReference type="Gene3D" id="3.50.50.60">
    <property type="entry name" value="FAD/NAD(P)-binding domain"/>
    <property type="match status" value="2"/>
</dbReference>
<protein>
    <recommendedName>
        <fullName evidence="6">Glucose-methanol-choline oxidoreductase C-terminal domain-containing protein</fullName>
    </recommendedName>
</protein>
<dbReference type="InterPro" id="IPR051473">
    <property type="entry name" value="P2Ox-like"/>
</dbReference>
<comment type="caution">
    <text evidence="7">The sequence shown here is derived from an EMBL/GenBank/DDBJ whole genome shotgun (WGS) entry which is preliminary data.</text>
</comment>
<keyword evidence="3" id="KW-0285">Flavoprotein</keyword>
<dbReference type="GO" id="GO:0016614">
    <property type="term" value="F:oxidoreductase activity, acting on CH-OH group of donors"/>
    <property type="evidence" value="ECO:0007669"/>
    <property type="project" value="InterPro"/>
</dbReference>
<dbReference type="SUPFAM" id="SSF51905">
    <property type="entry name" value="FAD/NAD(P)-binding domain"/>
    <property type="match status" value="1"/>
</dbReference>
<sequence>MKPRVVIVGAGLGGCMLAQGLLDTHEVLIVERGESAEDVRFPVVDEGLPAVTEPHFGAGLGGSTQLWHNGLIEIDEEIFATQWPLPKAALDPYYEQAFELLSGTRLTVVREAIAELRQRYRRLGLPEGLMQGLYYPQWPRNVWNSLRLQGRVQVVRGDVVDFELDGGRIRSLVADDGRSRQTLAGDLFVLAAGGLGTPVLLQKLAARQPLPALRHAGCHYEDHPMGFVGEVEMTVPLYRLWNYRVPGTDGNLRLPLVVRRGGMHFSFQLRPAATYYRDSRRQRVGTVLNELRRRPWNPLHYAKLFKHWDDVLDILSFKFGIRLPTRHYTLLLCAQMPTSAQPSVWSRHDAALGREVRVRRWLLSDEFRAELRASVDDVLAWLAPVSRRSRVFDNWLSDLRTGAHHSGTARMSADAETGVCDTDGRVHGLANLYVCDGSIIPSSGIANTGLTISALALRLAAHLKAGRPATEARA</sequence>
<dbReference type="PANTHER" id="PTHR42784:SF1">
    <property type="entry name" value="PYRANOSE 2-OXIDASE"/>
    <property type="match status" value="1"/>
</dbReference>
<dbReference type="Proteomes" id="UP000249633">
    <property type="component" value="Unassembled WGS sequence"/>
</dbReference>
<dbReference type="AlphaFoldDB" id="A0A2W5FFH7"/>
<name>A0A2W5FFH7_9BURK</name>
<dbReference type="EMBL" id="QFOD01000017">
    <property type="protein sequence ID" value="PZP29682.1"/>
    <property type="molecule type" value="Genomic_DNA"/>
</dbReference>
<keyword evidence="5" id="KW-0560">Oxidoreductase</keyword>
<feature type="domain" description="Glucose-methanol-choline oxidoreductase C-terminal" evidence="6">
    <location>
        <begin position="392"/>
        <end position="456"/>
    </location>
</feature>
<comment type="cofactor">
    <cofactor evidence="1">
        <name>FAD</name>
        <dbReference type="ChEBI" id="CHEBI:57692"/>
    </cofactor>
</comment>
<proteinExistence type="inferred from homology"/>
<gene>
    <name evidence="7" type="ORF">DI603_16610</name>
</gene>
<organism evidence="7 8">
    <name type="scientific">Roseateles depolymerans</name>
    <dbReference type="NCBI Taxonomy" id="76731"/>
    <lineage>
        <taxon>Bacteria</taxon>
        <taxon>Pseudomonadati</taxon>
        <taxon>Pseudomonadota</taxon>
        <taxon>Betaproteobacteria</taxon>
        <taxon>Burkholderiales</taxon>
        <taxon>Sphaerotilaceae</taxon>
        <taxon>Roseateles</taxon>
    </lineage>
</organism>
<dbReference type="InterPro" id="IPR036188">
    <property type="entry name" value="FAD/NAD-bd_sf"/>
</dbReference>
<evidence type="ECO:0000313" key="7">
    <source>
        <dbReference type="EMBL" id="PZP29682.1"/>
    </source>
</evidence>
<evidence type="ECO:0000259" key="6">
    <source>
        <dbReference type="Pfam" id="PF05199"/>
    </source>
</evidence>
<dbReference type="PROSITE" id="PS51257">
    <property type="entry name" value="PROKAR_LIPOPROTEIN"/>
    <property type="match status" value="1"/>
</dbReference>
<dbReference type="Pfam" id="PF05199">
    <property type="entry name" value="GMC_oxred_C"/>
    <property type="match status" value="1"/>
</dbReference>
<evidence type="ECO:0000256" key="4">
    <source>
        <dbReference type="ARBA" id="ARBA00022827"/>
    </source>
</evidence>
<accession>A0A2W5FFH7</accession>
<dbReference type="PANTHER" id="PTHR42784">
    <property type="entry name" value="PYRANOSE 2-OXIDASE"/>
    <property type="match status" value="1"/>
</dbReference>
<evidence type="ECO:0000313" key="8">
    <source>
        <dbReference type="Proteomes" id="UP000249633"/>
    </source>
</evidence>
<evidence type="ECO:0000256" key="2">
    <source>
        <dbReference type="ARBA" id="ARBA00010790"/>
    </source>
</evidence>
<evidence type="ECO:0000256" key="3">
    <source>
        <dbReference type="ARBA" id="ARBA00022630"/>
    </source>
</evidence>
<evidence type="ECO:0000256" key="1">
    <source>
        <dbReference type="ARBA" id="ARBA00001974"/>
    </source>
</evidence>
<comment type="similarity">
    <text evidence="2">Belongs to the GMC oxidoreductase family.</text>
</comment>
<keyword evidence="4" id="KW-0274">FAD</keyword>
<dbReference type="InterPro" id="IPR007867">
    <property type="entry name" value="GMC_OxRtase_C"/>
</dbReference>